<evidence type="ECO:0000256" key="4">
    <source>
        <dbReference type="ARBA" id="ARBA00022837"/>
    </source>
</evidence>
<dbReference type="InterPro" id="IPR011992">
    <property type="entry name" value="EF-hand-dom_pair"/>
</dbReference>
<keyword evidence="7" id="KW-1185">Reference proteome</keyword>
<dbReference type="GO" id="GO:0005509">
    <property type="term" value="F:calcium ion binding"/>
    <property type="evidence" value="ECO:0007669"/>
    <property type="project" value="InterPro"/>
</dbReference>
<feature type="domain" description="EF-hand" evidence="5">
    <location>
        <begin position="159"/>
        <end position="194"/>
    </location>
</feature>
<evidence type="ECO:0000256" key="2">
    <source>
        <dbReference type="ARBA" id="ARBA00022723"/>
    </source>
</evidence>
<keyword evidence="2" id="KW-0479">Metal-binding</keyword>
<dbReference type="SMART" id="SM00054">
    <property type="entry name" value="EFh"/>
    <property type="match status" value="4"/>
</dbReference>
<dbReference type="CDD" id="cd00051">
    <property type="entry name" value="EFh"/>
    <property type="match status" value="1"/>
</dbReference>
<evidence type="ECO:0000313" key="6">
    <source>
        <dbReference type="EMBL" id="KAK7391889.1"/>
    </source>
</evidence>
<name>A0AAN9SAP3_PSOTE</name>
<accession>A0AAN9SAP3</accession>
<protein>
    <recommendedName>
        <fullName evidence="5">EF-hand domain-containing protein</fullName>
    </recommendedName>
</protein>
<comment type="caution">
    <text evidence="6">The sequence shown here is derived from an EMBL/GenBank/DDBJ whole genome shotgun (WGS) entry which is preliminary data.</text>
</comment>
<dbReference type="GO" id="GO:0016460">
    <property type="term" value="C:myosin II complex"/>
    <property type="evidence" value="ECO:0007669"/>
    <property type="project" value="TreeGrafter"/>
</dbReference>
<dbReference type="FunFam" id="1.10.238.10:FF:000202">
    <property type="entry name" value="Calmodulin-like protein 8"/>
    <property type="match status" value="1"/>
</dbReference>
<dbReference type="EMBL" id="JAYMYS010000005">
    <property type="protein sequence ID" value="KAK7391889.1"/>
    <property type="molecule type" value="Genomic_DNA"/>
</dbReference>
<dbReference type="InterPro" id="IPR050230">
    <property type="entry name" value="CALM/Myosin/TropC-like"/>
</dbReference>
<dbReference type="SUPFAM" id="SSF47473">
    <property type="entry name" value="EF-hand"/>
    <property type="match status" value="1"/>
</dbReference>
<feature type="domain" description="EF-hand" evidence="5">
    <location>
        <begin position="269"/>
        <end position="300"/>
    </location>
</feature>
<dbReference type="Proteomes" id="UP001386955">
    <property type="component" value="Unassembled WGS sequence"/>
</dbReference>
<evidence type="ECO:0000256" key="1">
    <source>
        <dbReference type="ARBA" id="ARBA00009763"/>
    </source>
</evidence>
<sequence>MWPRYGRVLDLEPISSQPLILVNFSPLNLITTTPINSTIVNSQNTSQPSIQISSPYNLTYVHIPLDRPNHLFPPSKPTHVTSLNSRATFPKTKSHTPVVTYPQALDRLEPLNGYAHASRPSRENTIYGSPSSPIMERHTSLYLEDKPLADNMKEVLSEDLIGEFLEAFCLFDRDGDGCITMEELASAIRTLNQNNPRKEELQMMMNEVDMDGNGTVEFEQFLNLMARKMKQNEEEEELKEAFRVFDRDQDGYISPTELLSVMRNIGVKVTEEELEQMIRMADLDGDGRVNYEEFVRIMAF</sequence>
<dbReference type="PROSITE" id="PS50222">
    <property type="entry name" value="EF_HAND_2"/>
    <property type="match status" value="4"/>
</dbReference>
<dbReference type="InterPro" id="IPR002048">
    <property type="entry name" value="EF_hand_dom"/>
</dbReference>
<keyword evidence="4" id="KW-0106">Calcium</keyword>
<reference evidence="6 7" key="1">
    <citation type="submission" date="2024-01" db="EMBL/GenBank/DDBJ databases">
        <title>The genomes of 5 underutilized Papilionoideae crops provide insights into root nodulation and disease resistanc.</title>
        <authorList>
            <person name="Jiang F."/>
        </authorList>
    </citation>
    <scope>NUCLEOTIDE SEQUENCE [LARGE SCALE GENOMIC DNA]</scope>
    <source>
        <strain evidence="6">DUOXIRENSHENG_FW03</strain>
        <tissue evidence="6">Leaves</tissue>
    </source>
</reference>
<dbReference type="AlphaFoldDB" id="A0AAN9SAP3"/>
<dbReference type="FunFam" id="1.10.238.10:FF:000181">
    <property type="entry name" value="CALML5 isoform 1"/>
    <property type="match status" value="1"/>
</dbReference>
<keyword evidence="3" id="KW-0677">Repeat</keyword>
<dbReference type="Gene3D" id="1.10.238.10">
    <property type="entry name" value="EF-hand"/>
    <property type="match status" value="3"/>
</dbReference>
<evidence type="ECO:0000313" key="7">
    <source>
        <dbReference type="Proteomes" id="UP001386955"/>
    </source>
</evidence>
<dbReference type="Pfam" id="PF13499">
    <property type="entry name" value="EF-hand_7"/>
    <property type="match status" value="2"/>
</dbReference>
<feature type="domain" description="EF-hand" evidence="5">
    <location>
        <begin position="233"/>
        <end position="268"/>
    </location>
</feature>
<dbReference type="InterPro" id="IPR018247">
    <property type="entry name" value="EF_Hand_1_Ca_BS"/>
</dbReference>
<evidence type="ECO:0000259" key="5">
    <source>
        <dbReference type="PROSITE" id="PS50222"/>
    </source>
</evidence>
<proteinExistence type="inferred from homology"/>
<dbReference type="PANTHER" id="PTHR23048:SF53">
    <property type="entry name" value="CALMODULIN"/>
    <property type="match status" value="1"/>
</dbReference>
<gene>
    <name evidence="6" type="ORF">VNO78_20312</name>
</gene>
<dbReference type="PANTHER" id="PTHR23048">
    <property type="entry name" value="MYOSIN LIGHT CHAIN 1, 3"/>
    <property type="match status" value="1"/>
</dbReference>
<dbReference type="PROSITE" id="PS00018">
    <property type="entry name" value="EF_HAND_1"/>
    <property type="match status" value="3"/>
</dbReference>
<evidence type="ECO:0000256" key="3">
    <source>
        <dbReference type="ARBA" id="ARBA00022737"/>
    </source>
</evidence>
<comment type="similarity">
    <text evidence="1">Belongs to the calmodulin family.</text>
</comment>
<organism evidence="6 7">
    <name type="scientific">Psophocarpus tetragonolobus</name>
    <name type="common">Winged bean</name>
    <name type="synonym">Dolichos tetragonolobus</name>
    <dbReference type="NCBI Taxonomy" id="3891"/>
    <lineage>
        <taxon>Eukaryota</taxon>
        <taxon>Viridiplantae</taxon>
        <taxon>Streptophyta</taxon>
        <taxon>Embryophyta</taxon>
        <taxon>Tracheophyta</taxon>
        <taxon>Spermatophyta</taxon>
        <taxon>Magnoliopsida</taxon>
        <taxon>eudicotyledons</taxon>
        <taxon>Gunneridae</taxon>
        <taxon>Pentapetalae</taxon>
        <taxon>rosids</taxon>
        <taxon>fabids</taxon>
        <taxon>Fabales</taxon>
        <taxon>Fabaceae</taxon>
        <taxon>Papilionoideae</taxon>
        <taxon>50 kb inversion clade</taxon>
        <taxon>NPAAA clade</taxon>
        <taxon>indigoferoid/millettioid clade</taxon>
        <taxon>Phaseoleae</taxon>
        <taxon>Psophocarpus</taxon>
    </lineage>
</organism>
<feature type="domain" description="EF-hand" evidence="5">
    <location>
        <begin position="196"/>
        <end position="231"/>
    </location>
</feature>